<accession>A0ABW3L5D6</accession>
<feature type="transmembrane region" description="Helical" evidence="1">
    <location>
        <begin position="17"/>
        <end position="38"/>
    </location>
</feature>
<sequence length="149" mass="17082">MNINYEMMFGIDKQMHVFGYGAIAIVAAMVILTISDMAAVKRRMIYCWFALVTVGMLEEYRQYFVAERDAELLDAVANTVGITFGMLSTVGLFYLFYYWHHTLVRVIAVSSIVVLALFIGLVFLNERPFVTFDQPVQEKVDSFVARIWP</sequence>
<evidence type="ECO:0000313" key="2">
    <source>
        <dbReference type="EMBL" id="MFD1020233.1"/>
    </source>
</evidence>
<dbReference type="Proteomes" id="UP001596990">
    <property type="component" value="Unassembled WGS sequence"/>
</dbReference>
<dbReference type="EMBL" id="JBHTKL010000005">
    <property type="protein sequence ID" value="MFD1020233.1"/>
    <property type="molecule type" value="Genomic_DNA"/>
</dbReference>
<keyword evidence="3" id="KW-1185">Reference proteome</keyword>
<gene>
    <name evidence="2" type="ORF">ACFQ2J_13680</name>
</gene>
<keyword evidence="1" id="KW-1133">Transmembrane helix</keyword>
<evidence type="ECO:0000313" key="3">
    <source>
        <dbReference type="Proteomes" id="UP001596990"/>
    </source>
</evidence>
<feature type="transmembrane region" description="Helical" evidence="1">
    <location>
        <begin position="75"/>
        <end position="96"/>
    </location>
</feature>
<feature type="transmembrane region" description="Helical" evidence="1">
    <location>
        <begin position="45"/>
        <end position="63"/>
    </location>
</feature>
<keyword evidence="1" id="KW-0472">Membrane</keyword>
<proteinExistence type="predicted"/>
<dbReference type="NCBIfam" id="NF037970">
    <property type="entry name" value="vanZ_1"/>
    <property type="match status" value="1"/>
</dbReference>
<dbReference type="RefSeq" id="WP_386061458.1">
    <property type="nucleotide sequence ID" value="NZ_JBHTKL010000005.1"/>
</dbReference>
<protein>
    <submittedName>
        <fullName evidence="2">VanZ family protein</fullName>
    </submittedName>
</protein>
<comment type="caution">
    <text evidence="2">The sequence shown here is derived from an EMBL/GenBank/DDBJ whole genome shotgun (WGS) entry which is preliminary data.</text>
</comment>
<name>A0ABW3L5D6_9BACI</name>
<reference evidence="3" key="1">
    <citation type="journal article" date="2019" name="Int. J. Syst. Evol. Microbiol.">
        <title>The Global Catalogue of Microorganisms (GCM) 10K type strain sequencing project: providing services to taxonomists for standard genome sequencing and annotation.</title>
        <authorList>
            <consortium name="The Broad Institute Genomics Platform"/>
            <consortium name="The Broad Institute Genome Sequencing Center for Infectious Disease"/>
            <person name="Wu L."/>
            <person name="Ma J."/>
        </authorList>
    </citation>
    <scope>NUCLEOTIDE SEQUENCE [LARGE SCALE GENOMIC DNA]</scope>
    <source>
        <strain evidence="3">CCUG 56607</strain>
    </source>
</reference>
<feature type="transmembrane region" description="Helical" evidence="1">
    <location>
        <begin position="103"/>
        <end position="124"/>
    </location>
</feature>
<evidence type="ECO:0000256" key="1">
    <source>
        <dbReference type="SAM" id="Phobius"/>
    </source>
</evidence>
<keyword evidence="1" id="KW-0812">Transmembrane</keyword>
<organism evidence="2 3">
    <name type="scientific">Thalassobacillus hwangdonensis</name>
    <dbReference type="NCBI Taxonomy" id="546108"/>
    <lineage>
        <taxon>Bacteria</taxon>
        <taxon>Bacillati</taxon>
        <taxon>Bacillota</taxon>
        <taxon>Bacilli</taxon>
        <taxon>Bacillales</taxon>
        <taxon>Bacillaceae</taxon>
        <taxon>Thalassobacillus</taxon>
    </lineage>
</organism>